<protein>
    <submittedName>
        <fullName evidence="1">Uncharacterized protein</fullName>
    </submittedName>
</protein>
<name>A0AAU9XK45_9CNID</name>
<reference evidence="1 2" key="1">
    <citation type="submission" date="2022-05" db="EMBL/GenBank/DDBJ databases">
        <authorList>
            <consortium name="Genoscope - CEA"/>
            <person name="William W."/>
        </authorList>
    </citation>
    <scope>NUCLEOTIDE SEQUENCE [LARGE SCALE GENOMIC DNA]</scope>
</reference>
<sequence>MADGGKSFDTCFRSSKRKAGSTPPLRAYFKQQSSLRSSYGALRKTNLFQAFLPQEVSHRFMFTNKTHCLLWAVLLWDTFQPKQFDTQSPFSKHRFTKSSAVYNFCPNEIKSFHRISPVTKHGSFTKNRSSEIERWKVRAKPSRTTVTCHVGSTKIVHGSLMYRMIQFKFNLYSHSNQVDNQTWFDATLASGSKTPSSRFKGVWAELTKPKDPVTKEQRTDAIYSIRCNDCDNEYIGQTKRQFGTRLKERQKAVSLAKRKI</sequence>
<dbReference type="Proteomes" id="UP001159428">
    <property type="component" value="Unassembled WGS sequence"/>
</dbReference>
<gene>
    <name evidence="1" type="ORF">PMEA_00023803</name>
</gene>
<proteinExistence type="predicted"/>
<accession>A0AAU9XK45</accession>
<dbReference type="AlphaFoldDB" id="A0AAU9XK45"/>
<comment type="caution">
    <text evidence="1">The sequence shown here is derived from an EMBL/GenBank/DDBJ whole genome shotgun (WGS) entry which is preliminary data.</text>
</comment>
<dbReference type="EMBL" id="CALNXJ010000044">
    <property type="protein sequence ID" value="CAH3148277.1"/>
    <property type="molecule type" value="Genomic_DNA"/>
</dbReference>
<evidence type="ECO:0000313" key="2">
    <source>
        <dbReference type="Proteomes" id="UP001159428"/>
    </source>
</evidence>
<organism evidence="1 2">
    <name type="scientific">Pocillopora meandrina</name>
    <dbReference type="NCBI Taxonomy" id="46732"/>
    <lineage>
        <taxon>Eukaryota</taxon>
        <taxon>Metazoa</taxon>
        <taxon>Cnidaria</taxon>
        <taxon>Anthozoa</taxon>
        <taxon>Hexacorallia</taxon>
        <taxon>Scleractinia</taxon>
        <taxon>Astrocoeniina</taxon>
        <taxon>Pocilloporidae</taxon>
        <taxon>Pocillopora</taxon>
    </lineage>
</organism>
<keyword evidence="2" id="KW-1185">Reference proteome</keyword>
<evidence type="ECO:0000313" key="1">
    <source>
        <dbReference type="EMBL" id="CAH3148277.1"/>
    </source>
</evidence>